<accession>A0ABQ2JD77</accession>
<dbReference type="Proteomes" id="UP000605099">
    <property type="component" value="Unassembled WGS sequence"/>
</dbReference>
<keyword evidence="2" id="KW-1185">Reference proteome</keyword>
<dbReference type="SUPFAM" id="SSF53756">
    <property type="entry name" value="UDP-Glycosyltransferase/glycogen phosphorylase"/>
    <property type="match status" value="1"/>
</dbReference>
<dbReference type="InterPro" id="IPR043148">
    <property type="entry name" value="TagF_C"/>
</dbReference>
<proteinExistence type="predicted"/>
<protein>
    <submittedName>
        <fullName evidence="1">Glycerophosphotransferase</fullName>
    </submittedName>
</protein>
<sequence length="420" mass="46806">MHVAKEFFRGATAEAACQRRQARMRIGFLFNHDQIHQVAHSLPIALALERGGFSGDIVVATTTPALAAEVRRIGGETIGTRIEHVELATSGFSRGLDAVLGKLLPAQKLLIYKDNLDFFRALDVLVVAEKTSLLLKTRYGLKDLAIVHTRHGAGDRAIGFNKASAGFDHVLCSGPKIRDRLIREAGVAPDAISVVGYPKFDLLRDAKRHRFLPTAEKVVLYNPHPSPHLSSWYRHGRQVFDSFLDNPRYGIIFAPHVMLFQRNFVVTIDKLTVDSAGAIPQRYLRGDNVKIDLGSRASTDMTYTLAADIYLGDASSQVYEFLLQPRPCIFLNSHRHDWMGDPNFRHWEAGEVIVSPDQIPAALARAEDLHETHYRAVQEEMFAESFHITGTPSDVRAAEAIVEFAHGRKKARPHLRLVGA</sequence>
<evidence type="ECO:0000313" key="1">
    <source>
        <dbReference type="EMBL" id="GGN43397.1"/>
    </source>
</evidence>
<organism evidence="1 2">
    <name type="scientific">Novosphingobium indicum</name>
    <dbReference type="NCBI Taxonomy" id="462949"/>
    <lineage>
        <taxon>Bacteria</taxon>
        <taxon>Pseudomonadati</taxon>
        <taxon>Pseudomonadota</taxon>
        <taxon>Alphaproteobacteria</taxon>
        <taxon>Sphingomonadales</taxon>
        <taxon>Sphingomonadaceae</taxon>
        <taxon>Novosphingobium</taxon>
    </lineage>
</organism>
<comment type="caution">
    <text evidence="1">The sequence shown here is derived from an EMBL/GenBank/DDBJ whole genome shotgun (WGS) entry which is preliminary data.</text>
</comment>
<dbReference type="Gene3D" id="3.40.50.12580">
    <property type="match status" value="1"/>
</dbReference>
<evidence type="ECO:0000313" key="2">
    <source>
        <dbReference type="Proteomes" id="UP000605099"/>
    </source>
</evidence>
<name>A0ABQ2JD77_9SPHN</name>
<dbReference type="EMBL" id="BMLK01000003">
    <property type="protein sequence ID" value="GGN43397.1"/>
    <property type="molecule type" value="Genomic_DNA"/>
</dbReference>
<gene>
    <name evidence="1" type="ORF">GCM10011349_07470</name>
</gene>
<reference evidence="2" key="1">
    <citation type="journal article" date="2019" name="Int. J. Syst. Evol. Microbiol.">
        <title>The Global Catalogue of Microorganisms (GCM) 10K type strain sequencing project: providing services to taxonomists for standard genome sequencing and annotation.</title>
        <authorList>
            <consortium name="The Broad Institute Genomics Platform"/>
            <consortium name="The Broad Institute Genome Sequencing Center for Infectious Disease"/>
            <person name="Wu L."/>
            <person name="Ma J."/>
        </authorList>
    </citation>
    <scope>NUCLEOTIDE SEQUENCE [LARGE SCALE GENOMIC DNA]</scope>
    <source>
        <strain evidence="2">CGMCC 1.6784</strain>
    </source>
</reference>